<evidence type="ECO:0000256" key="4">
    <source>
        <dbReference type="ARBA" id="ARBA00022840"/>
    </source>
</evidence>
<accession>A0A514A0S8</accession>
<keyword evidence="8" id="KW-1185">Reference proteome</keyword>
<proteinExistence type="predicted"/>
<evidence type="ECO:0000313" key="8">
    <source>
        <dbReference type="Proteomes" id="UP000316999"/>
    </source>
</evidence>
<evidence type="ECO:0000259" key="6">
    <source>
        <dbReference type="Pfam" id="PF03738"/>
    </source>
</evidence>
<keyword evidence="3" id="KW-0547">Nucleotide-binding</keyword>
<dbReference type="GO" id="GO:0005524">
    <property type="term" value="F:ATP binding"/>
    <property type="evidence" value="ECO:0007669"/>
    <property type="project" value="UniProtKB-KW"/>
</dbReference>
<reference evidence="7 8" key="1">
    <citation type="submission" date="2019-04" db="EMBL/GenBank/DDBJ databases">
        <title>Novel bacteriophages capable of disrupting biofilms from clinical strains of Aeromonas hydrophila with intrinsic antibiotic resistance.</title>
        <authorList>
            <person name="Kabwe M."/>
            <person name="Brown T.L."/>
            <person name="Speirs L."/>
            <person name="Ku H."/>
            <person name="Leach M."/>
            <person name="Chan H.T."/>
            <person name="Petrovski S."/>
            <person name="Lock P."/>
            <person name="Tucci J."/>
        </authorList>
    </citation>
    <scope>NUCLEOTIDE SEQUENCE [LARGE SCALE GENOMIC DNA]</scope>
</reference>
<keyword evidence="2" id="KW-0479">Metal-binding</keyword>
<dbReference type="GO" id="GO:0046872">
    <property type="term" value="F:metal ion binding"/>
    <property type="evidence" value="ECO:0007669"/>
    <property type="project" value="UniProtKB-KW"/>
</dbReference>
<evidence type="ECO:0000256" key="1">
    <source>
        <dbReference type="ARBA" id="ARBA00022598"/>
    </source>
</evidence>
<evidence type="ECO:0000256" key="3">
    <source>
        <dbReference type="ARBA" id="ARBA00022741"/>
    </source>
</evidence>
<dbReference type="Pfam" id="PF03738">
    <property type="entry name" value="GSP_synth"/>
    <property type="match status" value="1"/>
</dbReference>
<keyword evidence="1" id="KW-0436">Ligase</keyword>
<feature type="domain" description="Glutathionylspermidine synthase pre-ATP-grasp-like" evidence="6">
    <location>
        <begin position="2"/>
        <end position="57"/>
    </location>
</feature>
<evidence type="ECO:0000256" key="5">
    <source>
        <dbReference type="ARBA" id="ARBA00022842"/>
    </source>
</evidence>
<gene>
    <name evidence="7" type="ORF">LAh8_31</name>
</gene>
<dbReference type="InterPro" id="IPR005494">
    <property type="entry name" value="GSPS_pre-ATP-grasp-like_dom"/>
</dbReference>
<name>A0A514A0S8_9CAUD</name>
<protein>
    <submittedName>
        <fullName evidence="7">Putative glutathionylspermidine synthase preATP-grasp</fullName>
    </submittedName>
</protein>
<dbReference type="GO" id="GO:0016874">
    <property type="term" value="F:ligase activity"/>
    <property type="evidence" value="ECO:0007669"/>
    <property type="project" value="UniProtKB-KW"/>
</dbReference>
<organism evidence="7 8">
    <name type="scientific">Aeromonas phage LAh_8</name>
    <dbReference type="NCBI Taxonomy" id="2591032"/>
    <lineage>
        <taxon>Viruses</taxon>
        <taxon>Duplodnaviria</taxon>
        <taxon>Heunggongvirae</taxon>
        <taxon>Uroviricota</taxon>
        <taxon>Caudoviricetes</taxon>
        <taxon>Grimontviridae</taxon>
        <taxon>Lahexavirus</taxon>
        <taxon>Lahexavirus LAh8</taxon>
    </lineage>
</organism>
<dbReference type="SUPFAM" id="SSF56059">
    <property type="entry name" value="Glutathione synthetase ATP-binding domain-like"/>
    <property type="match status" value="1"/>
</dbReference>
<keyword evidence="4" id="KW-0067">ATP-binding</keyword>
<evidence type="ECO:0000313" key="7">
    <source>
        <dbReference type="EMBL" id="QDH46842.1"/>
    </source>
</evidence>
<dbReference type="Proteomes" id="UP000316999">
    <property type="component" value="Segment"/>
</dbReference>
<dbReference type="EMBL" id="MK838114">
    <property type="protein sequence ID" value="QDH46842.1"/>
    <property type="molecule type" value="Genomic_DNA"/>
</dbReference>
<evidence type="ECO:0000256" key="2">
    <source>
        <dbReference type="ARBA" id="ARBA00022723"/>
    </source>
</evidence>
<sequence>MYSEESRVYQKFIQSLTFEGCVPMLGVWMAGPEAVGLGIREDDSLITKNNSRFIPHVWE</sequence>
<keyword evidence="5" id="KW-0460">Magnesium</keyword>